<name>A0ACB7FB98_NIBAL</name>
<dbReference type="Proteomes" id="UP000805704">
    <property type="component" value="Chromosome 13"/>
</dbReference>
<reference evidence="1" key="1">
    <citation type="submission" date="2020-04" db="EMBL/GenBank/DDBJ databases">
        <title>A chromosome-scale assembly and high-density genetic map of the yellow drum (Nibea albiflora) genome.</title>
        <authorList>
            <person name="Xu D."/>
            <person name="Zhang W."/>
            <person name="Chen R."/>
            <person name="Tan P."/>
            <person name="Wang L."/>
            <person name="Song H."/>
            <person name="Tian L."/>
            <person name="Zhu Q."/>
            <person name="Wang B."/>
        </authorList>
    </citation>
    <scope>NUCLEOTIDE SEQUENCE</scope>
    <source>
        <strain evidence="1">ZJHYS-2018</strain>
    </source>
</reference>
<comment type="caution">
    <text evidence="1">The sequence shown here is derived from an EMBL/GenBank/DDBJ whole genome shotgun (WGS) entry which is preliminary data.</text>
</comment>
<evidence type="ECO:0000313" key="1">
    <source>
        <dbReference type="EMBL" id="KAG8011723.1"/>
    </source>
</evidence>
<protein>
    <submittedName>
        <fullName evidence="1">Iporin</fullName>
    </submittedName>
</protein>
<organism evidence="1 2">
    <name type="scientific">Nibea albiflora</name>
    <name type="common">Yellow drum</name>
    <name type="synonym">Corvina albiflora</name>
    <dbReference type="NCBI Taxonomy" id="240163"/>
    <lineage>
        <taxon>Eukaryota</taxon>
        <taxon>Metazoa</taxon>
        <taxon>Chordata</taxon>
        <taxon>Craniata</taxon>
        <taxon>Vertebrata</taxon>
        <taxon>Euteleostomi</taxon>
        <taxon>Actinopterygii</taxon>
        <taxon>Neopterygii</taxon>
        <taxon>Teleostei</taxon>
        <taxon>Neoteleostei</taxon>
        <taxon>Acanthomorphata</taxon>
        <taxon>Eupercaria</taxon>
        <taxon>Sciaenidae</taxon>
        <taxon>Nibea</taxon>
    </lineage>
</organism>
<keyword evidence="2" id="KW-1185">Reference proteome</keyword>
<proteinExistence type="predicted"/>
<gene>
    <name evidence="1" type="primary">RUSC2.2</name>
    <name evidence="1" type="ORF">GBF38_004023</name>
</gene>
<dbReference type="EMBL" id="CM024801">
    <property type="protein sequence ID" value="KAG8011723.1"/>
    <property type="molecule type" value="Genomic_DNA"/>
</dbReference>
<sequence length="640" mass="70405">GSTAVETLWEWRESQGATMVAWNPEGVAAHDLLDGTLGQSAKLQHSYSDFLPDYFSLTEKPPEEFCLSPDASTSSSTCSSSHISVDLTQKRGLVKAVNTAVDLIVAHFGTSRDPDVKVSQYSELTSHSMRLNAFIFGLLNLKSLEFWFNHLYTHEDIIAAHYNPWGFLPLSQGACQPLFEELLLLLQPLSLLPFDLDLLFEPHLLQKGQEHLRRKEQLCSAGQSVDQSTRSTFQLMRGWSTTVSEMVRDSSSEVKKDRAVLRREGTWPRMEGVGSRREGTGVNPRLKKEGATTESMTARPASRQTMMEVGFANLWKERGMSGERVKGVGQESQGEGEDGHEKDMRKEKEKDMAEEGRQRQERQAGWWYQLMQSSQVYIDQSTAGAKFVKTEKRKKSSERRRGQLPPTREGVVEGAESSQEGEGYRSRKSSSSSSGESAGSRGRPSWMGSPPESVVSQEKEIKPPKVAGTGAQVAGQEESPSQGQSLRWSRLFGSSVGSPSRVEGAEQRAKAPTTRPPSGWLALDRSVLDLVAQTIGAGSGKKAEPPATPTHTQTTPPPRSTQPTEIKQVSPCEVRALCHHIATEPGQLSFNKGDTLRVLSKADPDWLLCSLGSTQGLVPIIYVTLKNMEESQDATGLGQC</sequence>
<feature type="non-terminal residue" evidence="1">
    <location>
        <position position="1"/>
    </location>
</feature>
<evidence type="ECO:0000313" key="2">
    <source>
        <dbReference type="Proteomes" id="UP000805704"/>
    </source>
</evidence>
<accession>A0ACB7FB98</accession>